<evidence type="ECO:0000313" key="3">
    <source>
        <dbReference type="Proteomes" id="UP000320580"/>
    </source>
</evidence>
<proteinExistence type="predicted"/>
<dbReference type="InterPro" id="IPR000182">
    <property type="entry name" value="GNAT_dom"/>
</dbReference>
<name>A0A5B8IBJ7_9ACTN</name>
<dbReference type="GO" id="GO:0016747">
    <property type="term" value="F:acyltransferase activity, transferring groups other than amino-acyl groups"/>
    <property type="evidence" value="ECO:0007669"/>
    <property type="project" value="InterPro"/>
</dbReference>
<protein>
    <submittedName>
        <fullName evidence="2">GNAT family N-acetyltransferase</fullName>
    </submittedName>
</protein>
<reference evidence="2 3" key="1">
    <citation type="submission" date="2019-07" db="EMBL/GenBank/DDBJ databases">
        <authorList>
            <person name="Zhu P."/>
        </authorList>
    </citation>
    <scope>NUCLEOTIDE SEQUENCE [LARGE SCALE GENOMIC DNA]</scope>
    <source>
        <strain evidence="2 3">SSL-25</strain>
    </source>
</reference>
<keyword evidence="3" id="KW-1185">Reference proteome</keyword>
<dbReference type="Pfam" id="PF18014">
    <property type="entry name" value="Acetyltransf_18"/>
    <property type="match status" value="1"/>
</dbReference>
<dbReference type="AlphaFoldDB" id="A0A5B8IBJ7"/>
<dbReference type="Proteomes" id="UP000320580">
    <property type="component" value="Chromosome"/>
</dbReference>
<dbReference type="PROSITE" id="PS51186">
    <property type="entry name" value="GNAT"/>
    <property type="match status" value="1"/>
</dbReference>
<dbReference type="InterPro" id="IPR052729">
    <property type="entry name" value="Acyl/Acetyltrans_Enzymes"/>
</dbReference>
<accession>A0A5B8IBJ7</accession>
<dbReference type="EMBL" id="CP042266">
    <property type="protein sequence ID" value="QDY75458.1"/>
    <property type="molecule type" value="Genomic_DNA"/>
</dbReference>
<dbReference type="Pfam" id="PF00583">
    <property type="entry name" value="Acetyltransf_1"/>
    <property type="match status" value="1"/>
</dbReference>
<keyword evidence="2" id="KW-0808">Transferase</keyword>
<dbReference type="PANTHER" id="PTHR47237">
    <property type="entry name" value="SLL0310 PROTEIN"/>
    <property type="match status" value="1"/>
</dbReference>
<dbReference type="Gene3D" id="3.40.630.90">
    <property type="match status" value="1"/>
</dbReference>
<dbReference type="InterPro" id="IPR041496">
    <property type="entry name" value="YitH/HolE_GNAT"/>
</dbReference>
<evidence type="ECO:0000259" key="1">
    <source>
        <dbReference type="PROSITE" id="PS51186"/>
    </source>
</evidence>
<evidence type="ECO:0000313" key="2">
    <source>
        <dbReference type="EMBL" id="QDY75458.1"/>
    </source>
</evidence>
<dbReference type="PANTHER" id="PTHR47237:SF2">
    <property type="entry name" value="BLL4206 PROTEIN"/>
    <property type="match status" value="1"/>
</dbReference>
<dbReference type="InterPro" id="IPR016181">
    <property type="entry name" value="Acyl_CoA_acyltransferase"/>
</dbReference>
<gene>
    <name evidence="2" type="ORF">FQU76_01850</name>
</gene>
<dbReference type="OrthoDB" id="20916at2"/>
<feature type="domain" description="N-acetyltransferase" evidence="1">
    <location>
        <begin position="10"/>
        <end position="138"/>
    </location>
</feature>
<dbReference type="RefSeq" id="WP_146478770.1">
    <property type="nucleotide sequence ID" value="NZ_CP042266.1"/>
</dbReference>
<dbReference type="KEGG" id="sqz:FQU76_01850"/>
<organism evidence="2 3">
    <name type="scientific">Streptomyces qinzhouensis</name>
    <dbReference type="NCBI Taxonomy" id="2599401"/>
    <lineage>
        <taxon>Bacteria</taxon>
        <taxon>Bacillati</taxon>
        <taxon>Actinomycetota</taxon>
        <taxon>Actinomycetes</taxon>
        <taxon>Kitasatosporales</taxon>
        <taxon>Streptomycetaceae</taxon>
        <taxon>Streptomyces</taxon>
    </lineage>
</organism>
<dbReference type="CDD" id="cd04301">
    <property type="entry name" value="NAT_SF"/>
    <property type="match status" value="1"/>
</dbReference>
<dbReference type="Gene3D" id="3.40.630.30">
    <property type="match status" value="1"/>
</dbReference>
<sequence>MTSTQDTTGLTVTSASLEEWRQIAEWCAAEGWNPGDGDAVCFHTTDPEGFFVGRLDGRIASAVSIVRYDDTYAFLGHYLVRPDLRGRGIGLATWRAALPHAGTRLIGLDAVPAQQGNYERSGFSAAYNTLRYGGSPLRSGSVAPGVVPVTPDLLPAIGAYDRSCFPADRGAFVTRWLAAPGHTAYARLGDDGRITGYGAIRPGRDAHRIGPLFADTAADAEALFDSLTSGLDAEDTIAVDVPEPHAEAGALAIARGLTAQFPTTRMYTGPVPEVRTERVFGVTTLELG</sequence>
<dbReference type="SUPFAM" id="SSF55729">
    <property type="entry name" value="Acyl-CoA N-acyltransferases (Nat)"/>
    <property type="match status" value="1"/>
</dbReference>